<dbReference type="NCBIfam" id="NF008102">
    <property type="entry name" value="PRK10847.1"/>
    <property type="match status" value="1"/>
</dbReference>
<keyword evidence="5 7" id="KW-1133">Transmembrane helix</keyword>
<dbReference type="InterPro" id="IPR032816">
    <property type="entry name" value="VTT_dom"/>
</dbReference>
<evidence type="ECO:0000256" key="5">
    <source>
        <dbReference type="ARBA" id="ARBA00022989"/>
    </source>
</evidence>
<dbReference type="Pfam" id="PF09335">
    <property type="entry name" value="VTT_dom"/>
    <property type="match status" value="1"/>
</dbReference>
<dbReference type="RefSeq" id="WP_315625172.1">
    <property type="nucleotide sequence ID" value="NZ_JAUHMF010000002.1"/>
</dbReference>
<dbReference type="Proteomes" id="UP001254165">
    <property type="component" value="Unassembled WGS sequence"/>
</dbReference>
<feature type="transmembrane region" description="Helical" evidence="7">
    <location>
        <begin position="187"/>
        <end position="205"/>
    </location>
</feature>
<name>A0ABU3NNT9_9CHLR</name>
<feature type="transmembrane region" description="Helical" evidence="7">
    <location>
        <begin position="153"/>
        <end position="175"/>
    </location>
</feature>
<keyword evidence="3 7" id="KW-1003">Cell membrane</keyword>
<feature type="transmembrane region" description="Helical" evidence="7">
    <location>
        <begin position="25"/>
        <end position="49"/>
    </location>
</feature>
<comment type="caution">
    <text evidence="9">The sequence shown here is derived from an EMBL/GenBank/DDBJ whole genome shotgun (WGS) entry which is preliminary data.</text>
</comment>
<evidence type="ECO:0000256" key="2">
    <source>
        <dbReference type="ARBA" id="ARBA00010792"/>
    </source>
</evidence>
<keyword evidence="4 7" id="KW-0812">Transmembrane</keyword>
<organism evidence="9 10">
    <name type="scientific">Thermanaerothrix solaris</name>
    <dbReference type="NCBI Taxonomy" id="3058434"/>
    <lineage>
        <taxon>Bacteria</taxon>
        <taxon>Bacillati</taxon>
        <taxon>Chloroflexota</taxon>
        <taxon>Anaerolineae</taxon>
        <taxon>Anaerolineales</taxon>
        <taxon>Anaerolineaceae</taxon>
        <taxon>Thermanaerothrix</taxon>
    </lineage>
</organism>
<dbReference type="PANTHER" id="PTHR30353:SF0">
    <property type="entry name" value="TRANSMEMBRANE PROTEIN"/>
    <property type="match status" value="1"/>
</dbReference>
<keyword evidence="6 7" id="KW-0472">Membrane</keyword>
<accession>A0ABU3NNT9</accession>
<evidence type="ECO:0000256" key="1">
    <source>
        <dbReference type="ARBA" id="ARBA00004651"/>
    </source>
</evidence>
<protein>
    <submittedName>
        <fullName evidence="9">DedA family protein</fullName>
    </submittedName>
</protein>
<evidence type="ECO:0000256" key="3">
    <source>
        <dbReference type="ARBA" id="ARBA00022475"/>
    </source>
</evidence>
<dbReference type="InterPro" id="IPR058127">
    <property type="entry name" value="DedA"/>
</dbReference>
<comment type="subcellular location">
    <subcellularLocation>
        <location evidence="1 7">Cell membrane</location>
        <topology evidence="1 7">Multi-pass membrane protein</topology>
    </subcellularLocation>
</comment>
<dbReference type="InterPro" id="IPR032818">
    <property type="entry name" value="DedA-like"/>
</dbReference>
<comment type="similarity">
    <text evidence="2 7">Belongs to the DedA family.</text>
</comment>
<evidence type="ECO:0000313" key="10">
    <source>
        <dbReference type="Proteomes" id="UP001254165"/>
    </source>
</evidence>
<proteinExistence type="inferred from homology"/>
<feature type="transmembrane region" description="Helical" evidence="7">
    <location>
        <begin position="69"/>
        <end position="90"/>
    </location>
</feature>
<evidence type="ECO:0000256" key="6">
    <source>
        <dbReference type="ARBA" id="ARBA00023136"/>
    </source>
</evidence>
<keyword evidence="10" id="KW-1185">Reference proteome</keyword>
<dbReference type="PANTHER" id="PTHR30353">
    <property type="entry name" value="INNER MEMBRANE PROTEIN DEDA-RELATED"/>
    <property type="match status" value="1"/>
</dbReference>
<evidence type="ECO:0000313" key="9">
    <source>
        <dbReference type="EMBL" id="MDT8898511.1"/>
    </source>
</evidence>
<evidence type="ECO:0000259" key="8">
    <source>
        <dbReference type="Pfam" id="PF09335"/>
    </source>
</evidence>
<sequence>MDWISFGIDLILHLDRYLDLIIRSFGLWTYLILFIVIFIETGLVVTPFLPGDSLLFAAGAFAAKGSFNVSLLFFMLWLAAVLGDTANYWIGHFVGPRVFRENVRWLKREYLERTQAFYDKHGGKTIFLARFIPIIRTFAPFVAGIGQMRYGYFITYNIVGGLVWTALFIFGGYFFGNLPFVKNNFSFIIIAIILISVLPAVLEAVRNRRAGVPAAQPKTSVEQ</sequence>
<evidence type="ECO:0000256" key="4">
    <source>
        <dbReference type="ARBA" id="ARBA00022692"/>
    </source>
</evidence>
<feature type="domain" description="VTT" evidence="8">
    <location>
        <begin position="49"/>
        <end position="173"/>
    </location>
</feature>
<reference evidence="9 10" key="1">
    <citation type="submission" date="2023-07" db="EMBL/GenBank/DDBJ databases">
        <title>Novel species of Thermanaerothrix with wide hydrolytic capabilities.</title>
        <authorList>
            <person name="Zayulina K.S."/>
            <person name="Podosokorskaya O.A."/>
            <person name="Elcheninov A.G."/>
        </authorList>
    </citation>
    <scope>NUCLEOTIDE SEQUENCE [LARGE SCALE GENOMIC DNA]</scope>
    <source>
        <strain evidence="9 10">4228-RoL</strain>
    </source>
</reference>
<dbReference type="EMBL" id="JAUHMF010000002">
    <property type="protein sequence ID" value="MDT8898511.1"/>
    <property type="molecule type" value="Genomic_DNA"/>
</dbReference>
<evidence type="ECO:0000256" key="7">
    <source>
        <dbReference type="RuleBase" id="RU367016"/>
    </source>
</evidence>
<gene>
    <name evidence="9" type="ORF">QYE77_09540</name>
</gene>